<keyword evidence="1" id="KW-1133">Transmembrane helix</keyword>
<accession>A0A6N7W8D1</accession>
<evidence type="ECO:0000313" key="3">
    <source>
        <dbReference type="Proteomes" id="UP000470875"/>
    </source>
</evidence>
<dbReference type="RefSeq" id="WP_154544953.1">
    <property type="nucleotide sequence ID" value="NZ_VULO01000007.1"/>
</dbReference>
<dbReference type="EMBL" id="VULO01000007">
    <property type="protein sequence ID" value="MSS84526.1"/>
    <property type="molecule type" value="Genomic_DNA"/>
</dbReference>
<sequence>MMGAVFWMVAIPACFAVMAGVEAVWDRWIRRRDQRVWSEGASAMRAAWDVDGEIVEPTNPYAGGDGR</sequence>
<proteinExistence type="predicted"/>
<name>A0A6N7W8D1_9ACTO</name>
<organism evidence="2 3">
    <name type="scientific">Scrofimicrobium canadense</name>
    <dbReference type="NCBI Taxonomy" id="2652290"/>
    <lineage>
        <taxon>Bacteria</taxon>
        <taxon>Bacillati</taxon>
        <taxon>Actinomycetota</taxon>
        <taxon>Actinomycetes</taxon>
        <taxon>Actinomycetales</taxon>
        <taxon>Actinomycetaceae</taxon>
        <taxon>Scrofimicrobium</taxon>
    </lineage>
</organism>
<evidence type="ECO:0000313" key="2">
    <source>
        <dbReference type="EMBL" id="MSS84526.1"/>
    </source>
</evidence>
<comment type="caution">
    <text evidence="2">The sequence shown here is derived from an EMBL/GenBank/DDBJ whole genome shotgun (WGS) entry which is preliminary data.</text>
</comment>
<feature type="transmembrane region" description="Helical" evidence="1">
    <location>
        <begin position="6"/>
        <end position="25"/>
    </location>
</feature>
<evidence type="ECO:0000256" key="1">
    <source>
        <dbReference type="SAM" id="Phobius"/>
    </source>
</evidence>
<dbReference type="AlphaFoldDB" id="A0A6N7W8D1"/>
<dbReference type="Proteomes" id="UP000470875">
    <property type="component" value="Unassembled WGS sequence"/>
</dbReference>
<keyword evidence="3" id="KW-1185">Reference proteome</keyword>
<gene>
    <name evidence="2" type="ORF">FYJ24_07055</name>
</gene>
<keyword evidence="1" id="KW-0812">Transmembrane</keyword>
<keyword evidence="1" id="KW-0472">Membrane</keyword>
<protein>
    <submittedName>
        <fullName evidence="2">Uncharacterized protein</fullName>
    </submittedName>
</protein>
<reference evidence="2 3" key="1">
    <citation type="submission" date="2019-08" db="EMBL/GenBank/DDBJ databases">
        <title>In-depth cultivation of the pig gut microbiome towards novel bacterial diversity and tailored functional studies.</title>
        <authorList>
            <person name="Wylensek D."/>
            <person name="Hitch T.C.A."/>
            <person name="Clavel T."/>
        </authorList>
    </citation>
    <scope>NUCLEOTIDE SEQUENCE [LARGE SCALE GENOMIC DNA]</scope>
    <source>
        <strain evidence="2 3">WB03_NA08</strain>
    </source>
</reference>